<dbReference type="SMART" id="SM00448">
    <property type="entry name" value="REC"/>
    <property type="match status" value="1"/>
</dbReference>
<dbReference type="InterPro" id="IPR005467">
    <property type="entry name" value="His_kinase_dom"/>
</dbReference>
<dbReference type="SUPFAM" id="SSF55874">
    <property type="entry name" value="ATPase domain of HSP90 chaperone/DNA topoisomerase II/histidine kinase"/>
    <property type="match status" value="1"/>
</dbReference>
<evidence type="ECO:0000256" key="4">
    <source>
        <dbReference type="ARBA" id="ARBA00022679"/>
    </source>
</evidence>
<evidence type="ECO:0000259" key="9">
    <source>
        <dbReference type="PROSITE" id="PS50112"/>
    </source>
</evidence>
<proteinExistence type="predicted"/>
<dbReference type="Pfam" id="PF02518">
    <property type="entry name" value="HATPase_c"/>
    <property type="match status" value="1"/>
</dbReference>
<feature type="domain" description="Response regulatory" evidence="8">
    <location>
        <begin position="576"/>
        <end position="692"/>
    </location>
</feature>
<gene>
    <name evidence="11" type="ORF">SYV04_11890</name>
</gene>
<dbReference type="Pfam" id="PF00512">
    <property type="entry name" value="HisKA"/>
    <property type="match status" value="1"/>
</dbReference>
<dbReference type="EMBL" id="JAXIVS010000003">
    <property type="protein sequence ID" value="MDY7227100.1"/>
    <property type="molecule type" value="Genomic_DNA"/>
</dbReference>
<feature type="domain" description="PAS" evidence="9">
    <location>
        <begin position="195"/>
        <end position="267"/>
    </location>
</feature>
<dbReference type="InterPro" id="IPR001789">
    <property type="entry name" value="Sig_transdc_resp-reg_receiver"/>
</dbReference>
<keyword evidence="11" id="KW-0067">ATP-binding</keyword>
<dbReference type="Gene3D" id="3.40.50.2300">
    <property type="match status" value="1"/>
</dbReference>
<evidence type="ECO:0000313" key="11">
    <source>
        <dbReference type="EMBL" id="MDY7227100.1"/>
    </source>
</evidence>
<dbReference type="NCBIfam" id="TIGR00229">
    <property type="entry name" value="sensory_box"/>
    <property type="match status" value="1"/>
</dbReference>
<dbReference type="Gene3D" id="3.30.450.20">
    <property type="entry name" value="PAS domain"/>
    <property type="match status" value="1"/>
</dbReference>
<keyword evidence="12" id="KW-1185">Reference proteome</keyword>
<dbReference type="PROSITE" id="PS50112">
    <property type="entry name" value="PAS"/>
    <property type="match status" value="1"/>
</dbReference>
<dbReference type="PROSITE" id="PS50109">
    <property type="entry name" value="HIS_KIN"/>
    <property type="match status" value="1"/>
</dbReference>
<evidence type="ECO:0000256" key="6">
    <source>
        <dbReference type="PROSITE-ProRule" id="PRU00169"/>
    </source>
</evidence>
<dbReference type="InterPro" id="IPR003594">
    <property type="entry name" value="HATPase_dom"/>
</dbReference>
<dbReference type="SMART" id="SM00086">
    <property type="entry name" value="PAC"/>
    <property type="match status" value="1"/>
</dbReference>
<dbReference type="InterPro" id="IPR036097">
    <property type="entry name" value="HisK_dim/P_sf"/>
</dbReference>
<dbReference type="SMART" id="SM00065">
    <property type="entry name" value="GAF"/>
    <property type="match status" value="1"/>
</dbReference>
<evidence type="ECO:0000259" key="8">
    <source>
        <dbReference type="PROSITE" id="PS50110"/>
    </source>
</evidence>
<dbReference type="SMART" id="SM00388">
    <property type="entry name" value="HisKA"/>
    <property type="match status" value="1"/>
</dbReference>
<reference evidence="11 12" key="1">
    <citation type="submission" date="2023-12" db="EMBL/GenBank/DDBJ databases">
        <title>the genome sequence of Hyalangium sp. s54d21.</title>
        <authorList>
            <person name="Zhang X."/>
        </authorList>
    </citation>
    <scope>NUCLEOTIDE SEQUENCE [LARGE SCALE GENOMIC DNA]</scope>
    <source>
        <strain evidence="12">s54d21</strain>
    </source>
</reference>
<keyword evidence="5" id="KW-0418">Kinase</keyword>
<organism evidence="11 12">
    <name type="scientific">Hyalangium rubrum</name>
    <dbReference type="NCBI Taxonomy" id="3103134"/>
    <lineage>
        <taxon>Bacteria</taxon>
        <taxon>Pseudomonadati</taxon>
        <taxon>Myxococcota</taxon>
        <taxon>Myxococcia</taxon>
        <taxon>Myxococcales</taxon>
        <taxon>Cystobacterineae</taxon>
        <taxon>Archangiaceae</taxon>
        <taxon>Hyalangium</taxon>
    </lineage>
</organism>
<dbReference type="Proteomes" id="UP001291309">
    <property type="component" value="Unassembled WGS sequence"/>
</dbReference>
<feature type="modified residue" description="4-aspartylphosphate" evidence="6">
    <location>
        <position position="625"/>
    </location>
</feature>
<dbReference type="Pfam" id="PF00072">
    <property type="entry name" value="Response_reg"/>
    <property type="match status" value="1"/>
</dbReference>
<evidence type="ECO:0000313" key="12">
    <source>
        <dbReference type="Proteomes" id="UP001291309"/>
    </source>
</evidence>
<evidence type="ECO:0000259" key="10">
    <source>
        <dbReference type="PROSITE" id="PS50113"/>
    </source>
</evidence>
<evidence type="ECO:0000256" key="2">
    <source>
        <dbReference type="ARBA" id="ARBA00012438"/>
    </source>
</evidence>
<dbReference type="CDD" id="cd00130">
    <property type="entry name" value="PAS"/>
    <property type="match status" value="1"/>
</dbReference>
<dbReference type="GO" id="GO:0005524">
    <property type="term" value="F:ATP binding"/>
    <property type="evidence" value="ECO:0007669"/>
    <property type="project" value="UniProtKB-KW"/>
</dbReference>
<dbReference type="PRINTS" id="PR00344">
    <property type="entry name" value="BCTRLSENSOR"/>
</dbReference>
<dbReference type="Gene3D" id="1.10.287.130">
    <property type="match status" value="1"/>
</dbReference>
<feature type="domain" description="Histidine kinase" evidence="7">
    <location>
        <begin position="336"/>
        <end position="556"/>
    </location>
</feature>
<protein>
    <recommendedName>
        <fullName evidence="2">histidine kinase</fullName>
        <ecNumber evidence="2">2.7.13.3</ecNumber>
    </recommendedName>
</protein>
<comment type="catalytic activity">
    <reaction evidence="1">
        <text>ATP + protein L-histidine = ADP + protein N-phospho-L-histidine.</text>
        <dbReference type="EC" id="2.7.13.3"/>
    </reaction>
</comment>
<dbReference type="PROSITE" id="PS50113">
    <property type="entry name" value="PAC"/>
    <property type="match status" value="1"/>
</dbReference>
<dbReference type="InterPro" id="IPR011006">
    <property type="entry name" value="CheY-like_superfamily"/>
</dbReference>
<dbReference type="CDD" id="cd00082">
    <property type="entry name" value="HisKA"/>
    <property type="match status" value="1"/>
</dbReference>
<dbReference type="EC" id="2.7.13.3" evidence="2"/>
<accession>A0ABU5H121</accession>
<comment type="caution">
    <text evidence="11">The sequence shown here is derived from an EMBL/GenBank/DDBJ whole genome shotgun (WGS) entry which is preliminary data.</text>
</comment>
<keyword evidence="11" id="KW-0547">Nucleotide-binding</keyword>
<dbReference type="SMART" id="SM00091">
    <property type="entry name" value="PAS"/>
    <property type="match status" value="1"/>
</dbReference>
<dbReference type="Pfam" id="PF08447">
    <property type="entry name" value="PAS_3"/>
    <property type="match status" value="1"/>
</dbReference>
<evidence type="ECO:0000256" key="1">
    <source>
        <dbReference type="ARBA" id="ARBA00000085"/>
    </source>
</evidence>
<dbReference type="InterPro" id="IPR029016">
    <property type="entry name" value="GAF-like_dom_sf"/>
</dbReference>
<dbReference type="RefSeq" id="WP_321545815.1">
    <property type="nucleotide sequence ID" value="NZ_JAXIVS010000003.1"/>
</dbReference>
<dbReference type="SUPFAM" id="SSF55785">
    <property type="entry name" value="PYP-like sensor domain (PAS domain)"/>
    <property type="match status" value="1"/>
</dbReference>
<dbReference type="Gene3D" id="3.30.450.40">
    <property type="match status" value="1"/>
</dbReference>
<sequence>MGFDEGARPHSLEGEGSSLMLAPRPWNEEARLEALRSYEVLDTEPEASLDGITRLAAQLCGTPIALISLLDEDRQWFKSRVGLEAQETSRDVAFCAYAILREGLFVVPDAHLDARFARNPLVTGAPHIRFYAGAPLLTPEGLALGTVCVIDRVPRQLSPEQVRSLETLAEQVVAQLELRRMNHTQRRLIDELRGSNERFQILQRATNDVVWDWDLVTNQVKWSERLAPAFGYAQKDTSPESSWWFSRLHPEDRERVTKSLDHIIDGSGTLWTDEYRFRRANGTYARVMDRGAVLRNAQGNPVRMLGAMVDVSEREEMRSRLALADRMASVGTLAAGVAHEINNPLAYVIANLDYARQEVEHAVAQGTLEAGELPDALKEAREGSERMRLIVKDLKMFSRPDDERMELVDVRRAIDSATTMAWNEIRHRARLVKAYQPVPSVYANEARLGQVFLNLLVNAAQAIPEGSADCNEIRVSTRLDERGRIVIEVRDTGGGIPEEIRARILEPFFTTKPQGMGTGLGLSICHGIIASLGGELGFDSELGKGTTFRVVLEPPVEMGRGKVVERHVLPAGRRGHILVVDDEPMVLNAIKRTLSTEHEVTVFNRARAALKWLEQGQPWDLILCDLMMPEMTGMEFHAELVRRWPERVSDIIFVTGGAFTAGAREFLGKVASTRLEKPFEPQALRELVKSRLSQAD</sequence>
<dbReference type="InterPro" id="IPR001610">
    <property type="entry name" value="PAC"/>
</dbReference>
<dbReference type="SUPFAM" id="SSF52172">
    <property type="entry name" value="CheY-like"/>
    <property type="match status" value="1"/>
</dbReference>
<dbReference type="InterPro" id="IPR036890">
    <property type="entry name" value="HATPase_C_sf"/>
</dbReference>
<dbReference type="InterPro" id="IPR000700">
    <property type="entry name" value="PAS-assoc_C"/>
</dbReference>
<dbReference type="InterPro" id="IPR035965">
    <property type="entry name" value="PAS-like_dom_sf"/>
</dbReference>
<keyword evidence="3 6" id="KW-0597">Phosphoprotein</keyword>
<dbReference type="PANTHER" id="PTHR43065:SF50">
    <property type="entry name" value="HISTIDINE KINASE"/>
    <property type="match status" value="1"/>
</dbReference>
<evidence type="ECO:0000256" key="3">
    <source>
        <dbReference type="ARBA" id="ARBA00022553"/>
    </source>
</evidence>
<dbReference type="InterPro" id="IPR000014">
    <property type="entry name" value="PAS"/>
</dbReference>
<keyword evidence="4" id="KW-0808">Transferase</keyword>
<dbReference type="PROSITE" id="PS50110">
    <property type="entry name" value="RESPONSE_REGULATORY"/>
    <property type="match status" value="1"/>
</dbReference>
<evidence type="ECO:0000259" key="7">
    <source>
        <dbReference type="PROSITE" id="PS50109"/>
    </source>
</evidence>
<name>A0ABU5H121_9BACT</name>
<dbReference type="Pfam" id="PF01590">
    <property type="entry name" value="GAF"/>
    <property type="match status" value="1"/>
</dbReference>
<dbReference type="InterPro" id="IPR003018">
    <property type="entry name" value="GAF"/>
</dbReference>
<dbReference type="InterPro" id="IPR013655">
    <property type="entry name" value="PAS_fold_3"/>
</dbReference>
<dbReference type="InterPro" id="IPR004358">
    <property type="entry name" value="Sig_transdc_His_kin-like_C"/>
</dbReference>
<feature type="domain" description="PAC" evidence="10">
    <location>
        <begin position="271"/>
        <end position="323"/>
    </location>
</feature>
<dbReference type="SUPFAM" id="SSF47384">
    <property type="entry name" value="Homodimeric domain of signal transducing histidine kinase"/>
    <property type="match status" value="1"/>
</dbReference>
<dbReference type="SMART" id="SM00387">
    <property type="entry name" value="HATPase_c"/>
    <property type="match status" value="1"/>
</dbReference>
<dbReference type="PANTHER" id="PTHR43065">
    <property type="entry name" value="SENSOR HISTIDINE KINASE"/>
    <property type="match status" value="1"/>
</dbReference>
<dbReference type="InterPro" id="IPR003661">
    <property type="entry name" value="HisK_dim/P_dom"/>
</dbReference>
<dbReference type="Gene3D" id="3.30.565.10">
    <property type="entry name" value="Histidine kinase-like ATPase, C-terminal domain"/>
    <property type="match status" value="1"/>
</dbReference>
<evidence type="ECO:0000256" key="5">
    <source>
        <dbReference type="ARBA" id="ARBA00022777"/>
    </source>
</evidence>
<dbReference type="SUPFAM" id="SSF55781">
    <property type="entry name" value="GAF domain-like"/>
    <property type="match status" value="1"/>
</dbReference>